<dbReference type="PANTHER" id="PTHR36435:SF1">
    <property type="entry name" value="CAAX AMINO TERMINAL PROTEASE FAMILY PROTEIN"/>
    <property type="match status" value="1"/>
</dbReference>
<accession>A0A371B4C9</accession>
<comment type="caution">
    <text evidence="3">The sequence shown here is derived from an EMBL/GenBank/DDBJ whole genome shotgun (WGS) entry which is preliminary data.</text>
</comment>
<dbReference type="EMBL" id="QRGP01000002">
    <property type="protein sequence ID" value="RDV02439.1"/>
    <property type="molecule type" value="Genomic_DNA"/>
</dbReference>
<dbReference type="RefSeq" id="WP_115549544.1">
    <property type="nucleotide sequence ID" value="NZ_QRGP01000002.1"/>
</dbReference>
<keyword evidence="4" id="KW-1185">Reference proteome</keyword>
<keyword evidence="3" id="KW-0378">Hydrolase</keyword>
<feature type="transmembrane region" description="Helical" evidence="1">
    <location>
        <begin position="76"/>
        <end position="96"/>
    </location>
</feature>
<reference evidence="4" key="1">
    <citation type="submission" date="2018-08" db="EMBL/GenBank/DDBJ databases">
        <authorList>
            <person name="Kim S.-J."/>
            <person name="Jung G.-Y."/>
        </authorList>
    </citation>
    <scope>NUCLEOTIDE SEQUENCE [LARGE SCALE GENOMIC DNA]</scope>
    <source>
        <strain evidence="4">GY_G</strain>
    </source>
</reference>
<dbReference type="OrthoDB" id="193898at2"/>
<feature type="domain" description="CAAX prenyl protease 2/Lysostaphin resistance protein A-like" evidence="2">
    <location>
        <begin position="107"/>
        <end position="204"/>
    </location>
</feature>
<feature type="transmembrane region" description="Helical" evidence="1">
    <location>
        <begin position="7"/>
        <end position="24"/>
    </location>
</feature>
<keyword evidence="3" id="KW-0482">Metalloprotease</keyword>
<proteinExistence type="predicted"/>
<sequence>MQQTSNRLLISIGIVVIWAMITIGVGNIQTSGNVTLSEMVTSQILWATPAAAAFLLIIVWFTGWRDLGFKAPKTAGMLKVIWLPLLYIIGFVFYGFSKDSEGLTASVITIVFINTMIVGFSEELAFRGILWGGARKAMSFWPAAILVSVLFGSVHIANTFLTGEFNEAITQAMIATMSGLTFLAIRIRTASLWVAMVLHGLWDFGVFLIGFGAVKDPSAHTSLLSAVLGGIGFIGPIFLFGLWLLRNEQVRSGWRDDSDAQHAV</sequence>
<dbReference type="PANTHER" id="PTHR36435">
    <property type="entry name" value="SLR1288 PROTEIN"/>
    <property type="match status" value="1"/>
</dbReference>
<dbReference type="InterPro" id="IPR052710">
    <property type="entry name" value="CAAX_protease"/>
</dbReference>
<keyword evidence="1" id="KW-0472">Membrane</keyword>
<evidence type="ECO:0000313" key="3">
    <source>
        <dbReference type="EMBL" id="RDV02439.1"/>
    </source>
</evidence>
<feature type="transmembrane region" description="Helical" evidence="1">
    <location>
        <begin position="192"/>
        <end position="211"/>
    </location>
</feature>
<gene>
    <name evidence="3" type="ORF">DXH95_10680</name>
</gene>
<evidence type="ECO:0000256" key="1">
    <source>
        <dbReference type="SAM" id="Phobius"/>
    </source>
</evidence>
<feature type="transmembrane region" description="Helical" evidence="1">
    <location>
        <begin position="44"/>
        <end position="64"/>
    </location>
</feature>
<dbReference type="Pfam" id="PF02517">
    <property type="entry name" value="Rce1-like"/>
    <property type="match status" value="1"/>
</dbReference>
<protein>
    <submittedName>
        <fullName evidence="3">CPBP family intramembrane metalloprotease</fullName>
    </submittedName>
</protein>
<feature type="transmembrane region" description="Helical" evidence="1">
    <location>
        <begin position="140"/>
        <end position="162"/>
    </location>
</feature>
<dbReference type="GO" id="GO:0080120">
    <property type="term" value="P:CAAX-box protein maturation"/>
    <property type="evidence" value="ECO:0007669"/>
    <property type="project" value="UniProtKB-ARBA"/>
</dbReference>
<dbReference type="Proteomes" id="UP000263833">
    <property type="component" value="Unassembled WGS sequence"/>
</dbReference>
<keyword evidence="1" id="KW-0812">Transmembrane</keyword>
<feature type="transmembrane region" description="Helical" evidence="1">
    <location>
        <begin position="102"/>
        <end position="120"/>
    </location>
</feature>
<keyword evidence="3" id="KW-0645">Protease</keyword>
<dbReference type="InterPro" id="IPR003675">
    <property type="entry name" value="Rce1/LyrA-like_dom"/>
</dbReference>
<keyword evidence="1" id="KW-1133">Transmembrane helix</keyword>
<dbReference type="GO" id="GO:0008237">
    <property type="term" value="F:metallopeptidase activity"/>
    <property type="evidence" value="ECO:0007669"/>
    <property type="project" value="UniProtKB-KW"/>
</dbReference>
<dbReference type="AlphaFoldDB" id="A0A371B4C9"/>
<feature type="transmembrane region" description="Helical" evidence="1">
    <location>
        <begin position="223"/>
        <end position="245"/>
    </location>
</feature>
<dbReference type="GO" id="GO:0004175">
    <property type="term" value="F:endopeptidase activity"/>
    <property type="evidence" value="ECO:0007669"/>
    <property type="project" value="UniProtKB-ARBA"/>
</dbReference>
<name>A0A371B4C9_9SPHN</name>
<feature type="transmembrane region" description="Helical" evidence="1">
    <location>
        <begin position="168"/>
        <end position="185"/>
    </location>
</feature>
<evidence type="ECO:0000313" key="4">
    <source>
        <dbReference type="Proteomes" id="UP000263833"/>
    </source>
</evidence>
<organism evidence="3 4">
    <name type="scientific">Sphingorhabdus pulchriflava</name>
    <dbReference type="NCBI Taxonomy" id="2292257"/>
    <lineage>
        <taxon>Bacteria</taxon>
        <taxon>Pseudomonadati</taxon>
        <taxon>Pseudomonadota</taxon>
        <taxon>Alphaproteobacteria</taxon>
        <taxon>Sphingomonadales</taxon>
        <taxon>Sphingomonadaceae</taxon>
        <taxon>Sphingorhabdus</taxon>
    </lineage>
</organism>
<evidence type="ECO:0000259" key="2">
    <source>
        <dbReference type="Pfam" id="PF02517"/>
    </source>
</evidence>
<dbReference type="GO" id="GO:0006508">
    <property type="term" value="P:proteolysis"/>
    <property type="evidence" value="ECO:0007669"/>
    <property type="project" value="UniProtKB-KW"/>
</dbReference>